<dbReference type="GO" id="GO:0015891">
    <property type="term" value="P:siderophore transport"/>
    <property type="evidence" value="ECO:0007669"/>
    <property type="project" value="InterPro"/>
</dbReference>
<feature type="domain" description="Secretin/TonB short N-terminal" evidence="17">
    <location>
        <begin position="69"/>
        <end position="120"/>
    </location>
</feature>
<evidence type="ECO:0000256" key="10">
    <source>
        <dbReference type="ARBA" id="ARBA00023077"/>
    </source>
</evidence>
<dbReference type="PANTHER" id="PTHR32552:SF68">
    <property type="entry name" value="FERRICHROME OUTER MEMBRANE TRANSPORTER_PHAGE RECEPTOR"/>
    <property type="match status" value="1"/>
</dbReference>
<evidence type="ECO:0000256" key="13">
    <source>
        <dbReference type="ARBA" id="ARBA00023237"/>
    </source>
</evidence>
<keyword evidence="11 14" id="KW-0472">Membrane</keyword>
<evidence type="ECO:0000256" key="2">
    <source>
        <dbReference type="ARBA" id="ARBA00009810"/>
    </source>
</evidence>
<evidence type="ECO:0000256" key="11">
    <source>
        <dbReference type="ARBA" id="ARBA00023136"/>
    </source>
</evidence>
<dbReference type="PANTHER" id="PTHR32552">
    <property type="entry name" value="FERRICHROME IRON RECEPTOR-RELATED"/>
    <property type="match status" value="1"/>
</dbReference>
<dbReference type="FunFam" id="2.170.130.10:FF:000001">
    <property type="entry name" value="Catecholate siderophore TonB-dependent receptor"/>
    <property type="match status" value="1"/>
</dbReference>
<gene>
    <name evidence="18" type="ORF">C7477_12443</name>
</gene>
<evidence type="ECO:0000256" key="6">
    <source>
        <dbReference type="ARBA" id="ARBA00022692"/>
    </source>
</evidence>
<name>A0A318SYT7_9HYPH</name>
<evidence type="ECO:0000256" key="14">
    <source>
        <dbReference type="PROSITE-ProRule" id="PRU01360"/>
    </source>
</evidence>
<dbReference type="Gene3D" id="2.170.130.10">
    <property type="entry name" value="TonB-dependent receptor, plug domain"/>
    <property type="match status" value="1"/>
</dbReference>
<dbReference type="FunFam" id="2.40.170.20:FF:000005">
    <property type="entry name" value="TonB-dependent siderophore receptor"/>
    <property type="match status" value="1"/>
</dbReference>
<comment type="subcellular location">
    <subcellularLocation>
        <location evidence="1 14">Cell outer membrane</location>
        <topology evidence="1 14">Multi-pass membrane protein</topology>
    </subcellularLocation>
</comment>
<dbReference type="AlphaFoldDB" id="A0A318SYT7"/>
<evidence type="ECO:0000259" key="17">
    <source>
        <dbReference type="SMART" id="SM00965"/>
    </source>
</evidence>
<dbReference type="SUPFAM" id="SSF56935">
    <property type="entry name" value="Porins"/>
    <property type="match status" value="1"/>
</dbReference>
<dbReference type="NCBIfam" id="TIGR01783">
    <property type="entry name" value="TonB-siderophor"/>
    <property type="match status" value="1"/>
</dbReference>
<comment type="caution">
    <text evidence="18">The sequence shown here is derived from an EMBL/GenBank/DDBJ whole genome shotgun (WGS) entry which is preliminary data.</text>
</comment>
<keyword evidence="10 15" id="KW-0798">TonB box</keyword>
<dbReference type="Pfam" id="PF07715">
    <property type="entry name" value="Plug"/>
    <property type="match status" value="1"/>
</dbReference>
<evidence type="ECO:0000256" key="16">
    <source>
        <dbReference type="SAM" id="SignalP"/>
    </source>
</evidence>
<dbReference type="EMBL" id="QJTF01000024">
    <property type="protein sequence ID" value="PYE86499.1"/>
    <property type="molecule type" value="Genomic_DNA"/>
</dbReference>
<feature type="chain" id="PRO_5016331546" evidence="16">
    <location>
        <begin position="35"/>
        <end position="819"/>
    </location>
</feature>
<accession>A0A318SYT7</accession>
<keyword evidence="4 14" id="KW-1134">Transmembrane beta strand</keyword>
<proteinExistence type="inferred from homology"/>
<evidence type="ECO:0000256" key="5">
    <source>
        <dbReference type="ARBA" id="ARBA00022496"/>
    </source>
</evidence>
<evidence type="ECO:0000256" key="12">
    <source>
        <dbReference type="ARBA" id="ARBA00023170"/>
    </source>
</evidence>
<dbReference type="GO" id="GO:0038023">
    <property type="term" value="F:signaling receptor activity"/>
    <property type="evidence" value="ECO:0007669"/>
    <property type="project" value="InterPro"/>
</dbReference>
<evidence type="ECO:0000256" key="1">
    <source>
        <dbReference type="ARBA" id="ARBA00004571"/>
    </source>
</evidence>
<dbReference type="GO" id="GO:0009279">
    <property type="term" value="C:cell outer membrane"/>
    <property type="evidence" value="ECO:0007669"/>
    <property type="project" value="UniProtKB-SubCell"/>
</dbReference>
<evidence type="ECO:0000256" key="3">
    <source>
        <dbReference type="ARBA" id="ARBA00022448"/>
    </source>
</evidence>
<keyword evidence="19" id="KW-1185">Reference proteome</keyword>
<dbReference type="InterPro" id="IPR012910">
    <property type="entry name" value="Plug_dom"/>
</dbReference>
<keyword evidence="6 14" id="KW-0812">Transmembrane</keyword>
<feature type="signal peptide" evidence="16">
    <location>
        <begin position="1"/>
        <end position="34"/>
    </location>
</feature>
<dbReference type="PROSITE" id="PS52016">
    <property type="entry name" value="TONB_DEPENDENT_REC_3"/>
    <property type="match status" value="1"/>
</dbReference>
<keyword evidence="13 14" id="KW-0998">Cell outer membrane</keyword>
<dbReference type="InterPro" id="IPR036942">
    <property type="entry name" value="Beta-barrel_TonB_sf"/>
</dbReference>
<keyword evidence="12 18" id="KW-0675">Receptor</keyword>
<dbReference type="Pfam" id="PF07660">
    <property type="entry name" value="STN"/>
    <property type="match status" value="1"/>
</dbReference>
<comment type="similarity">
    <text evidence="2 14 15">Belongs to the TonB-dependent receptor family.</text>
</comment>
<evidence type="ECO:0000256" key="7">
    <source>
        <dbReference type="ARBA" id="ARBA00022729"/>
    </source>
</evidence>
<dbReference type="InterPro" id="IPR000531">
    <property type="entry name" value="Beta-barrel_TonB"/>
</dbReference>
<dbReference type="Pfam" id="PF00593">
    <property type="entry name" value="TonB_dep_Rec_b-barrel"/>
    <property type="match status" value="1"/>
</dbReference>
<keyword evidence="5" id="KW-0410">Iron transport</keyword>
<keyword evidence="8" id="KW-0408">Iron</keyword>
<dbReference type="GO" id="GO:0015344">
    <property type="term" value="F:siderophore uptake transmembrane transporter activity"/>
    <property type="evidence" value="ECO:0007669"/>
    <property type="project" value="TreeGrafter"/>
</dbReference>
<keyword evidence="9" id="KW-0406">Ion transport</keyword>
<evidence type="ECO:0000313" key="19">
    <source>
        <dbReference type="Proteomes" id="UP000247454"/>
    </source>
</evidence>
<keyword evidence="3 14" id="KW-0813">Transport</keyword>
<evidence type="ECO:0000313" key="18">
    <source>
        <dbReference type="EMBL" id="PYE86499.1"/>
    </source>
</evidence>
<dbReference type="Proteomes" id="UP000247454">
    <property type="component" value="Unassembled WGS sequence"/>
</dbReference>
<sequence length="819" mass="89182">MQGTGRGLTGAIGATLARLNVALLATAAIYPAMANAQTAQQATTNRVSYAIPATSLGNAIAQFGERSNLQVLYPADLARGRNSRGVSGSLTREQALGKLLSGTGLSYRFTNAKTVTLIETTGATTGDTGAAAEGAIVLNPITIDSRIESAWGPVKGYVAKQGSTGMKTDTPLIETPQSVSVVTRDQMDTMNMDSLNSVLRYTPGVNGNVYGTDNRGMGVQLRGLSSAHGVFYRDGLKLKESQYVFFTGLDPFGAERYEILRGPASVLYGQTGPGGIINYVSKRPTEERINDVSFSVGNFNRKEGRFDFSGQASPESDLYYRLVGLVRKGDTQIDYVNEDRVFIAPSVTWKPDEDTKLTVLSNYQRDRSGWAMQYLPADGTIRPSPHGFGKLPSSRFVGEPGFDTYNNTQASIGYEFEHRFNETWQIKQNARYVWMKHDEEGVFGGGLQEDGRTYDRYADAGGSRLHGVTIDTQALADFETGALEHKFLMGLDYSRYKYRDFAAEGTAEPLDIWNPVYGSPIGELTPYQNTTTIQEQIGLYAQNQITLDKWHLTLGGRQDWVNSEVSDPIADQHIEQKDKAFTGRAGLVYLADNGLAPYISYSESFLPEAGFDSAGNPFEPETGRQYEVGVKYQPVGWNSFITLSAFELTRQNVMRSAGDEVFQTGEITSRGIELEGVASVASGVDLRLAYTYLDTEISKATTVNEDGSSNQGNTPFGVPTHSASLWANYKVQSGALEGLGLGAGVRYVGSTYGDDANTFKVPAVTLVDASVSYDWKNVQLQLGASNLFDKTYVASCFAESFGCFYGEGRRVTGTLKVSW</sequence>
<dbReference type="InterPro" id="IPR011662">
    <property type="entry name" value="Secretin/TonB_short_N"/>
</dbReference>
<dbReference type="InterPro" id="IPR039426">
    <property type="entry name" value="TonB-dep_rcpt-like"/>
</dbReference>
<dbReference type="Gene3D" id="3.55.50.30">
    <property type="match status" value="1"/>
</dbReference>
<organism evidence="18 19">
    <name type="scientific">Phyllobacterium leguminum</name>
    <dbReference type="NCBI Taxonomy" id="314237"/>
    <lineage>
        <taxon>Bacteria</taxon>
        <taxon>Pseudomonadati</taxon>
        <taxon>Pseudomonadota</taxon>
        <taxon>Alphaproteobacteria</taxon>
        <taxon>Hyphomicrobiales</taxon>
        <taxon>Phyllobacteriaceae</taxon>
        <taxon>Phyllobacterium</taxon>
    </lineage>
</organism>
<dbReference type="SMART" id="SM00965">
    <property type="entry name" value="STN"/>
    <property type="match status" value="1"/>
</dbReference>
<dbReference type="CDD" id="cd01347">
    <property type="entry name" value="ligand_gated_channel"/>
    <property type="match status" value="1"/>
</dbReference>
<protein>
    <submittedName>
        <fullName evidence="18">Iron complex outermembrane receptor protein</fullName>
    </submittedName>
</protein>
<evidence type="ECO:0000256" key="8">
    <source>
        <dbReference type="ARBA" id="ARBA00023004"/>
    </source>
</evidence>
<evidence type="ECO:0000256" key="9">
    <source>
        <dbReference type="ARBA" id="ARBA00023065"/>
    </source>
</evidence>
<evidence type="ECO:0000256" key="4">
    <source>
        <dbReference type="ARBA" id="ARBA00022452"/>
    </source>
</evidence>
<dbReference type="Gene3D" id="2.40.170.20">
    <property type="entry name" value="TonB-dependent receptor, beta-barrel domain"/>
    <property type="match status" value="1"/>
</dbReference>
<dbReference type="InterPro" id="IPR010105">
    <property type="entry name" value="TonB_sidphr_rcpt"/>
</dbReference>
<evidence type="ECO:0000256" key="15">
    <source>
        <dbReference type="RuleBase" id="RU003357"/>
    </source>
</evidence>
<reference evidence="18 19" key="1">
    <citation type="submission" date="2018-06" db="EMBL/GenBank/DDBJ databases">
        <title>Genomic Encyclopedia of Type Strains, Phase III (KMG-III): the genomes of soil and plant-associated and newly described type strains.</title>
        <authorList>
            <person name="Whitman W."/>
        </authorList>
    </citation>
    <scope>NUCLEOTIDE SEQUENCE [LARGE SCALE GENOMIC DNA]</scope>
    <source>
        <strain evidence="18 19">ORS 1419</strain>
    </source>
</reference>
<dbReference type="InterPro" id="IPR037066">
    <property type="entry name" value="Plug_dom_sf"/>
</dbReference>
<keyword evidence="7 16" id="KW-0732">Signal</keyword>